<reference evidence="7 8" key="1">
    <citation type="submission" date="2023-12" db="EMBL/GenBank/DDBJ databases">
        <title>A high-quality genome assembly for Dillenia turbinata (Dilleniales).</title>
        <authorList>
            <person name="Chanderbali A."/>
        </authorList>
    </citation>
    <scope>NUCLEOTIDE SEQUENCE [LARGE SCALE GENOMIC DNA]</scope>
    <source>
        <strain evidence="7">LSX21</strain>
        <tissue evidence="7">Leaf</tissue>
    </source>
</reference>
<dbReference type="SUPFAM" id="SSF52540">
    <property type="entry name" value="P-loop containing nucleoside triphosphate hydrolases"/>
    <property type="match status" value="1"/>
</dbReference>
<sequence>MKTNVVISCDENKREVSVIHNSTHKQINRTFIFDKVFGPTSQQKELYDQVASPIVNDVLEGYNCTVFAYGQ</sequence>
<dbReference type="Proteomes" id="UP001370490">
    <property type="component" value="Unassembled WGS sequence"/>
</dbReference>
<evidence type="ECO:0000259" key="6">
    <source>
        <dbReference type="PROSITE" id="PS50067"/>
    </source>
</evidence>
<dbReference type="GO" id="GO:0090307">
    <property type="term" value="P:mitotic spindle assembly"/>
    <property type="evidence" value="ECO:0007669"/>
    <property type="project" value="TreeGrafter"/>
</dbReference>
<protein>
    <submittedName>
        <fullName evidence="7">Kinesin motor domain</fullName>
    </submittedName>
</protein>
<dbReference type="InterPro" id="IPR001752">
    <property type="entry name" value="Kinesin_motor_dom"/>
</dbReference>
<dbReference type="AlphaFoldDB" id="A0AAN8ZIV0"/>
<dbReference type="Gene3D" id="3.40.850.10">
    <property type="entry name" value="Kinesin motor domain"/>
    <property type="match status" value="1"/>
</dbReference>
<comment type="similarity">
    <text evidence="5">Belongs to the TRAFAC class myosin-kinesin ATPase superfamily. Kinesin family.</text>
</comment>
<dbReference type="GO" id="GO:0005876">
    <property type="term" value="C:spindle microtubule"/>
    <property type="evidence" value="ECO:0007669"/>
    <property type="project" value="TreeGrafter"/>
</dbReference>
<dbReference type="GO" id="GO:0008574">
    <property type="term" value="F:plus-end-directed microtubule motor activity"/>
    <property type="evidence" value="ECO:0007669"/>
    <property type="project" value="TreeGrafter"/>
</dbReference>
<gene>
    <name evidence="7" type="ORF">RJ641_028261</name>
</gene>
<accession>A0AAN8ZIV0</accession>
<evidence type="ECO:0000313" key="8">
    <source>
        <dbReference type="Proteomes" id="UP001370490"/>
    </source>
</evidence>
<keyword evidence="3" id="KW-0505">Motor protein</keyword>
<dbReference type="InterPro" id="IPR027417">
    <property type="entry name" value="P-loop_NTPase"/>
</dbReference>
<dbReference type="InterPro" id="IPR047149">
    <property type="entry name" value="KIF11-like"/>
</dbReference>
<dbReference type="PANTHER" id="PTHR47970:SF9">
    <property type="entry name" value="KINESIN-LIKE PROTEIN KIN-5D"/>
    <property type="match status" value="1"/>
</dbReference>
<dbReference type="Pfam" id="PF00225">
    <property type="entry name" value="Kinesin"/>
    <property type="match status" value="1"/>
</dbReference>
<comment type="caution">
    <text evidence="5">Lacks conserved residue(s) required for the propagation of feature annotation.</text>
</comment>
<proteinExistence type="inferred from homology"/>
<organism evidence="7 8">
    <name type="scientific">Dillenia turbinata</name>
    <dbReference type="NCBI Taxonomy" id="194707"/>
    <lineage>
        <taxon>Eukaryota</taxon>
        <taxon>Viridiplantae</taxon>
        <taxon>Streptophyta</taxon>
        <taxon>Embryophyta</taxon>
        <taxon>Tracheophyta</taxon>
        <taxon>Spermatophyta</taxon>
        <taxon>Magnoliopsida</taxon>
        <taxon>eudicotyledons</taxon>
        <taxon>Gunneridae</taxon>
        <taxon>Pentapetalae</taxon>
        <taxon>Dilleniales</taxon>
        <taxon>Dilleniaceae</taxon>
        <taxon>Dillenia</taxon>
    </lineage>
</organism>
<keyword evidence="8" id="KW-1185">Reference proteome</keyword>
<evidence type="ECO:0000256" key="5">
    <source>
        <dbReference type="PROSITE-ProRule" id="PRU00283"/>
    </source>
</evidence>
<evidence type="ECO:0000313" key="7">
    <source>
        <dbReference type="EMBL" id="KAK6942884.1"/>
    </source>
</evidence>
<name>A0AAN8ZIV0_9MAGN</name>
<dbReference type="GO" id="GO:0008017">
    <property type="term" value="F:microtubule binding"/>
    <property type="evidence" value="ECO:0007669"/>
    <property type="project" value="InterPro"/>
</dbReference>
<evidence type="ECO:0000256" key="3">
    <source>
        <dbReference type="ARBA" id="ARBA00023175"/>
    </source>
</evidence>
<evidence type="ECO:0000256" key="1">
    <source>
        <dbReference type="ARBA" id="ARBA00004245"/>
    </source>
</evidence>
<comment type="subcellular location">
    <subcellularLocation>
        <location evidence="1">Cytoplasm</location>
        <location evidence="1">Cytoskeleton</location>
    </subcellularLocation>
</comment>
<feature type="domain" description="Kinesin motor" evidence="6">
    <location>
        <begin position="1"/>
        <end position="71"/>
    </location>
</feature>
<evidence type="ECO:0000256" key="2">
    <source>
        <dbReference type="ARBA" id="ARBA00022490"/>
    </source>
</evidence>
<dbReference type="EMBL" id="JBAMMX010000004">
    <property type="protein sequence ID" value="KAK6942884.1"/>
    <property type="molecule type" value="Genomic_DNA"/>
</dbReference>
<dbReference type="InterPro" id="IPR036961">
    <property type="entry name" value="Kinesin_motor_dom_sf"/>
</dbReference>
<feature type="non-terminal residue" evidence="7">
    <location>
        <position position="71"/>
    </location>
</feature>
<dbReference type="GO" id="GO:0051231">
    <property type="term" value="P:spindle elongation"/>
    <property type="evidence" value="ECO:0007669"/>
    <property type="project" value="TreeGrafter"/>
</dbReference>
<dbReference type="GO" id="GO:0005524">
    <property type="term" value="F:ATP binding"/>
    <property type="evidence" value="ECO:0007669"/>
    <property type="project" value="InterPro"/>
</dbReference>
<dbReference type="GO" id="GO:0007018">
    <property type="term" value="P:microtubule-based movement"/>
    <property type="evidence" value="ECO:0007669"/>
    <property type="project" value="InterPro"/>
</dbReference>
<evidence type="ECO:0000256" key="4">
    <source>
        <dbReference type="ARBA" id="ARBA00023212"/>
    </source>
</evidence>
<keyword evidence="4" id="KW-0206">Cytoskeleton</keyword>
<dbReference type="PANTHER" id="PTHR47970">
    <property type="entry name" value="KINESIN-LIKE PROTEIN KIF11"/>
    <property type="match status" value="1"/>
</dbReference>
<dbReference type="PROSITE" id="PS50067">
    <property type="entry name" value="KINESIN_MOTOR_2"/>
    <property type="match status" value="1"/>
</dbReference>
<comment type="caution">
    <text evidence="7">The sequence shown here is derived from an EMBL/GenBank/DDBJ whole genome shotgun (WGS) entry which is preliminary data.</text>
</comment>
<dbReference type="GO" id="GO:0072686">
    <property type="term" value="C:mitotic spindle"/>
    <property type="evidence" value="ECO:0007669"/>
    <property type="project" value="TreeGrafter"/>
</dbReference>
<keyword evidence="2" id="KW-0963">Cytoplasm</keyword>